<organism evidence="2">
    <name type="scientific">Fagus sylvatica</name>
    <name type="common">Beechnut</name>
    <dbReference type="NCBI Taxonomy" id="28930"/>
    <lineage>
        <taxon>Eukaryota</taxon>
        <taxon>Viridiplantae</taxon>
        <taxon>Streptophyta</taxon>
        <taxon>Embryophyta</taxon>
        <taxon>Tracheophyta</taxon>
        <taxon>Spermatophyta</taxon>
        <taxon>Magnoliopsida</taxon>
        <taxon>eudicotyledons</taxon>
        <taxon>Gunneridae</taxon>
        <taxon>Pentapetalae</taxon>
        <taxon>rosids</taxon>
        <taxon>fabids</taxon>
        <taxon>Fagales</taxon>
        <taxon>Fagaceae</taxon>
        <taxon>Fagus</taxon>
    </lineage>
</organism>
<accession>A0A2N9IC86</accession>
<sequence>MLLSTTAIASKVPIAFSSLPTPNIRTFPIKNDGKIASLKLVTYSVSGDSNDSVDVDVPFPNDYSELLQQARKATELALKDNRKLMEIEFPTAGLESVPGDGEGGIEMTGSMQLIREFCDRFISPEKATRTRIAVVVQYYQRLDSHNPVCHILPNNKTQYDWYHHNDHNSGHHIHHHENHHKNHDLHDHHENHHENYHGLNYLKLKQKKTMEFWPNDEHNSREYALVVVAKVSLG</sequence>
<dbReference type="PANTHER" id="PTHR34051:SF1">
    <property type="entry name" value="PROTEIN LOW PSII ACCUMULATION 3, CHLOROPLASTIC"/>
    <property type="match status" value="1"/>
</dbReference>
<evidence type="ECO:0000259" key="1">
    <source>
        <dbReference type="Pfam" id="PF09353"/>
    </source>
</evidence>
<dbReference type="InterPro" id="IPR018962">
    <property type="entry name" value="DUF1995"/>
</dbReference>
<name>A0A2N9IC86_FAGSY</name>
<proteinExistence type="predicted"/>
<reference evidence="2" key="1">
    <citation type="submission" date="2018-02" db="EMBL/GenBank/DDBJ databases">
        <authorList>
            <person name="Cohen D.B."/>
            <person name="Kent A.D."/>
        </authorList>
    </citation>
    <scope>NUCLEOTIDE SEQUENCE</scope>
</reference>
<dbReference type="PANTHER" id="PTHR34051">
    <property type="entry name" value="PROTEIN LOW PSII ACCUMULATION 3, CHLOROPLASTIC"/>
    <property type="match status" value="1"/>
</dbReference>
<gene>
    <name evidence="2" type="ORF">FSB_LOCUS49373</name>
</gene>
<feature type="domain" description="DUF1995" evidence="1">
    <location>
        <begin position="60"/>
        <end position="135"/>
    </location>
</feature>
<protein>
    <recommendedName>
        <fullName evidence="1">DUF1995 domain-containing protein</fullName>
    </recommendedName>
</protein>
<dbReference type="Pfam" id="PF09353">
    <property type="entry name" value="DUF1995"/>
    <property type="match status" value="1"/>
</dbReference>
<dbReference type="EMBL" id="OIVN01005224">
    <property type="protein sequence ID" value="SPD21491.1"/>
    <property type="molecule type" value="Genomic_DNA"/>
</dbReference>
<evidence type="ECO:0000313" key="2">
    <source>
        <dbReference type="EMBL" id="SPD21491.1"/>
    </source>
</evidence>
<dbReference type="InterPro" id="IPR044687">
    <property type="entry name" value="LPA3"/>
</dbReference>
<dbReference type="AlphaFoldDB" id="A0A2N9IC86"/>